<evidence type="ECO:0008006" key="4">
    <source>
        <dbReference type="Google" id="ProtNLM"/>
    </source>
</evidence>
<sequence length="183" mass="21033">MEKDGQIEVEEEPLREPPDEGLQVPPKSYAEAVGDKEELDCKVHFVAAIEHNGCKIAKMTKDDTMEASTYWETAIPMCILGANPPIEVVEGFAKRIWEQADILDITMLKPGQFVVHFGRMEVTEEILKKSYYFFDNKPVNSDCKSLLKPHTPYFQSKDSILSIKNKEVHEEARKMKEPRRRGY</sequence>
<evidence type="ECO:0000313" key="2">
    <source>
        <dbReference type="EMBL" id="VFQ80063.1"/>
    </source>
</evidence>
<dbReference type="PANTHER" id="PTHR33233">
    <property type="entry name" value="ENDONUCLEASE/EXONUCLEASE/PHOSPHATASE"/>
    <property type="match status" value="1"/>
</dbReference>
<name>A0A484LU52_9ASTE</name>
<organism evidence="2 3">
    <name type="scientific">Cuscuta campestris</name>
    <dbReference type="NCBI Taxonomy" id="132261"/>
    <lineage>
        <taxon>Eukaryota</taxon>
        <taxon>Viridiplantae</taxon>
        <taxon>Streptophyta</taxon>
        <taxon>Embryophyta</taxon>
        <taxon>Tracheophyta</taxon>
        <taxon>Spermatophyta</taxon>
        <taxon>Magnoliopsida</taxon>
        <taxon>eudicotyledons</taxon>
        <taxon>Gunneridae</taxon>
        <taxon>Pentapetalae</taxon>
        <taxon>asterids</taxon>
        <taxon>lamiids</taxon>
        <taxon>Solanales</taxon>
        <taxon>Convolvulaceae</taxon>
        <taxon>Cuscuteae</taxon>
        <taxon>Cuscuta</taxon>
        <taxon>Cuscuta subgen. Grammica</taxon>
        <taxon>Cuscuta sect. Cleistogrammica</taxon>
    </lineage>
</organism>
<accession>A0A484LU52</accession>
<dbReference type="AlphaFoldDB" id="A0A484LU52"/>
<keyword evidence="3" id="KW-1185">Reference proteome</keyword>
<protein>
    <recommendedName>
        <fullName evidence="4">DUF4283 domain-containing protein</fullName>
    </recommendedName>
</protein>
<reference evidence="2 3" key="1">
    <citation type="submission" date="2018-04" db="EMBL/GenBank/DDBJ databases">
        <authorList>
            <person name="Vogel A."/>
        </authorList>
    </citation>
    <scope>NUCLEOTIDE SEQUENCE [LARGE SCALE GENOMIC DNA]</scope>
</reference>
<dbReference type="EMBL" id="OOIL02002066">
    <property type="protein sequence ID" value="VFQ80063.1"/>
    <property type="molecule type" value="Genomic_DNA"/>
</dbReference>
<proteinExistence type="predicted"/>
<dbReference type="Proteomes" id="UP000595140">
    <property type="component" value="Unassembled WGS sequence"/>
</dbReference>
<evidence type="ECO:0000313" key="3">
    <source>
        <dbReference type="Proteomes" id="UP000595140"/>
    </source>
</evidence>
<evidence type="ECO:0000256" key="1">
    <source>
        <dbReference type="SAM" id="MobiDB-lite"/>
    </source>
</evidence>
<feature type="compositionally biased region" description="Basic and acidic residues" evidence="1">
    <location>
        <begin position="1"/>
        <end position="18"/>
    </location>
</feature>
<dbReference type="PANTHER" id="PTHR33233:SF17">
    <property type="entry name" value="DUF4283 DOMAIN-CONTAINING PROTEIN"/>
    <property type="match status" value="1"/>
</dbReference>
<feature type="region of interest" description="Disordered" evidence="1">
    <location>
        <begin position="1"/>
        <end position="26"/>
    </location>
</feature>
<gene>
    <name evidence="2" type="ORF">CCAM_LOCUS21839</name>
</gene>